<keyword evidence="1" id="KW-1185">Reference proteome</keyword>
<sequence length="148" mass="16102">MDGHSWLHYSHGTVPQNAVVAGHDSDGDTIYVGRAFYCNDLLPAKVIPNKGKAYVAYANQEVELESYEALSGNNYEWLSAENGEVPPGAVSVGHNVDGEALYAGRGYHAGALTVGKVHPSHGCLYIPYDGEEVKIFAYEVLSRRMMAR</sequence>
<dbReference type="Pfam" id="PF11901">
    <property type="entry name" value="DM9"/>
    <property type="match status" value="1"/>
</dbReference>
<dbReference type="KEGG" id="dpo:4802188"/>
<dbReference type="InParanoid" id="A0A6I8UQ61"/>
<dbReference type="OMA" id="HFSHGAI"/>
<gene>
    <name evidence="2" type="primary">LOC4802188</name>
</gene>
<protein>
    <submittedName>
        <fullName evidence="2">Natterin-3</fullName>
    </submittedName>
</protein>
<dbReference type="PANTHER" id="PTHR31649:SF10">
    <property type="entry name" value="IP19903P-RELATED"/>
    <property type="match status" value="1"/>
</dbReference>
<dbReference type="SMART" id="SM00696">
    <property type="entry name" value="DM9"/>
    <property type="match status" value="2"/>
</dbReference>
<accession>A0A6I8UQ61</accession>
<evidence type="ECO:0000313" key="1">
    <source>
        <dbReference type="Proteomes" id="UP000001819"/>
    </source>
</evidence>
<organism evidence="1 2">
    <name type="scientific">Drosophila pseudoobscura pseudoobscura</name>
    <name type="common">Fruit fly</name>
    <dbReference type="NCBI Taxonomy" id="46245"/>
    <lineage>
        <taxon>Eukaryota</taxon>
        <taxon>Metazoa</taxon>
        <taxon>Ecdysozoa</taxon>
        <taxon>Arthropoda</taxon>
        <taxon>Hexapoda</taxon>
        <taxon>Insecta</taxon>
        <taxon>Pterygota</taxon>
        <taxon>Neoptera</taxon>
        <taxon>Endopterygota</taxon>
        <taxon>Diptera</taxon>
        <taxon>Brachycera</taxon>
        <taxon>Muscomorpha</taxon>
        <taxon>Ephydroidea</taxon>
        <taxon>Drosophilidae</taxon>
        <taxon>Drosophila</taxon>
        <taxon>Sophophora</taxon>
    </lineage>
</organism>
<reference evidence="2" key="2">
    <citation type="submission" date="2025-08" db="UniProtKB">
        <authorList>
            <consortium name="RefSeq"/>
        </authorList>
    </citation>
    <scope>IDENTIFICATION</scope>
    <source>
        <strain evidence="2">MV-25-SWS-2005</strain>
        <tissue evidence="2">Whole body</tissue>
    </source>
</reference>
<dbReference type="Bgee" id="FBgn0076013">
    <property type="expression patterns" value="Expressed in adult organism and 2 other cell types or tissues"/>
</dbReference>
<proteinExistence type="predicted"/>
<dbReference type="AlphaFoldDB" id="A0A6I8UQ61"/>
<dbReference type="GeneID" id="4802188"/>
<dbReference type="PANTHER" id="PTHR31649">
    <property type="entry name" value="AGAP009604-PA"/>
    <property type="match status" value="1"/>
</dbReference>
<name>A0A6I8UQ61_DROPS</name>
<reference evidence="1" key="1">
    <citation type="submission" date="2024-06" db="UniProtKB">
        <authorList>
            <consortium name="RefSeq"/>
        </authorList>
    </citation>
    <scope>NUCLEOTIDE SEQUENCE [LARGE SCALE GENOMIC DNA]</scope>
    <source>
        <strain evidence="1">MV2-25</strain>
    </source>
</reference>
<dbReference type="InterPro" id="IPR006616">
    <property type="entry name" value="DM9_repeat"/>
</dbReference>
<dbReference type="RefSeq" id="XP_001359156.1">
    <property type="nucleotide sequence ID" value="XM_001359119.3"/>
</dbReference>
<evidence type="ECO:0000313" key="2">
    <source>
        <dbReference type="RefSeq" id="XP_001359156.1"/>
    </source>
</evidence>
<dbReference type="Proteomes" id="UP000001819">
    <property type="component" value="Chromosome 2"/>
</dbReference>